<dbReference type="PANTHER" id="PTHR21248">
    <property type="entry name" value="CARDIOLIPIN SYNTHASE"/>
    <property type="match status" value="1"/>
</dbReference>
<dbReference type="PROSITE" id="PS50035">
    <property type="entry name" value="PLD"/>
    <property type="match status" value="2"/>
</dbReference>
<organism evidence="2 3">
    <name type="scientific">Imperialibacter roseus</name>
    <dbReference type="NCBI Taxonomy" id="1324217"/>
    <lineage>
        <taxon>Bacteria</taxon>
        <taxon>Pseudomonadati</taxon>
        <taxon>Bacteroidota</taxon>
        <taxon>Cytophagia</taxon>
        <taxon>Cytophagales</taxon>
        <taxon>Flammeovirgaceae</taxon>
        <taxon>Imperialibacter</taxon>
    </lineage>
</organism>
<dbReference type="Proteomes" id="UP001302349">
    <property type="component" value="Chromosome"/>
</dbReference>
<dbReference type="Gene3D" id="3.30.870.10">
    <property type="entry name" value="Endonuclease Chain A"/>
    <property type="match status" value="2"/>
</dbReference>
<evidence type="ECO:0000313" key="3">
    <source>
        <dbReference type="Proteomes" id="UP001302349"/>
    </source>
</evidence>
<dbReference type="SMART" id="SM00155">
    <property type="entry name" value="PLDc"/>
    <property type="match status" value="2"/>
</dbReference>
<dbReference type="PANTHER" id="PTHR21248:SF12">
    <property type="entry name" value="CARDIOLIPIN SYNTHASE C"/>
    <property type="match status" value="1"/>
</dbReference>
<dbReference type="CDD" id="cd09113">
    <property type="entry name" value="PLDc_ymdC_like_2"/>
    <property type="match status" value="1"/>
</dbReference>
<evidence type="ECO:0000259" key="1">
    <source>
        <dbReference type="PROSITE" id="PS50035"/>
    </source>
</evidence>
<dbReference type="EMBL" id="CP136051">
    <property type="protein sequence ID" value="WOK04899.1"/>
    <property type="molecule type" value="Genomic_DNA"/>
</dbReference>
<keyword evidence="3" id="KW-1185">Reference proteome</keyword>
<gene>
    <name evidence="2" type="ORF">RT717_17595</name>
</gene>
<dbReference type="Pfam" id="PF13091">
    <property type="entry name" value="PLDc_2"/>
    <property type="match status" value="2"/>
</dbReference>
<feature type="domain" description="PLD phosphodiesterase" evidence="1">
    <location>
        <begin position="182"/>
        <end position="209"/>
    </location>
</feature>
<proteinExistence type="predicted"/>
<dbReference type="InterPro" id="IPR025202">
    <property type="entry name" value="PLD-like_dom"/>
</dbReference>
<sequence>MGKLLSMFLLNMKLKVRHSFFVLILLCLAACTPTELKYPPITEDFCSQLPAAAPVKLSDYLAPYDALLTTKTGVHSLEEGDVSMITRAWLTEAAEQTIDIQYFIFSTDNIGLIAADFLLGAADRGVKIRIIVDDIMVEAEEDDLLAMDAHPNLEVKIYNPNANIGKNLPGKLLSLATDFQGFNQRMHNKTFIVDQQVVITGGRNIADEYFDYDHEYNFRDRDVLLVGKKVSDVQQSFDLFWDSKLSVPVGELAEVTDEELNLDVKYAYLHQYACNPENFWPEVREKAKQVPTEFQKAQASGSLVWTDSVQFISDLPGKNDGSQGLAGGGVATDSLVSLIRRAKSSILIQSPYLITTEVSQQLFKAAVDRGVTVKILTNSLSSTDNLEAFSGYQRDREKLLEAGVKIYEFKPDAAVRFEVMTGALQKKMDFTPVFGLHAKSMVIDDDIAVIGTFNLDPRSANLNTECIAVIYDRKVTADLRQAMEVDIRPENAWETTLDFNPDSEAGRAKQFKVWLRGVMPKSIL</sequence>
<dbReference type="CDD" id="cd09111">
    <property type="entry name" value="PLDc_ymdC_like_1"/>
    <property type="match status" value="1"/>
</dbReference>
<name>A0ABZ0IK56_9BACT</name>
<accession>A0ABZ0IK56</accession>
<dbReference type="RefSeq" id="WP_317487697.1">
    <property type="nucleotide sequence ID" value="NZ_CP136051.1"/>
</dbReference>
<protein>
    <submittedName>
        <fullName evidence="2">Phospholipase D family protein</fullName>
    </submittedName>
</protein>
<dbReference type="InterPro" id="IPR001736">
    <property type="entry name" value="PLipase_D/transphosphatidylase"/>
</dbReference>
<dbReference type="SUPFAM" id="SSF56024">
    <property type="entry name" value="Phospholipase D/nuclease"/>
    <property type="match status" value="2"/>
</dbReference>
<evidence type="ECO:0000313" key="2">
    <source>
        <dbReference type="EMBL" id="WOK04899.1"/>
    </source>
</evidence>
<reference evidence="2 3" key="1">
    <citation type="journal article" date="2023" name="Microbiol. Resour. Announc.">
        <title>Complete Genome Sequence of Imperialibacter roseus strain P4T.</title>
        <authorList>
            <person name="Tizabi D.R."/>
            <person name="Bachvaroff T."/>
            <person name="Hill R.T."/>
        </authorList>
    </citation>
    <scope>NUCLEOTIDE SEQUENCE [LARGE SCALE GENOMIC DNA]</scope>
    <source>
        <strain evidence="2 3">P4T</strain>
    </source>
</reference>
<feature type="domain" description="PLD phosphodiesterase" evidence="1">
    <location>
        <begin position="436"/>
        <end position="459"/>
    </location>
</feature>